<keyword evidence="3" id="KW-1003">Cell membrane</keyword>
<evidence type="ECO:0000259" key="11">
    <source>
        <dbReference type="Pfam" id="PF02096"/>
    </source>
</evidence>
<feature type="transmembrane region" description="Helical" evidence="10">
    <location>
        <begin position="225"/>
        <end position="255"/>
    </location>
</feature>
<keyword evidence="2" id="KW-0813">Transport</keyword>
<comment type="similarity">
    <text evidence="9">Belongs to the OXA1/ALB3/YidC family.</text>
</comment>
<evidence type="ECO:0000313" key="12">
    <source>
        <dbReference type="EMBL" id="PIS15247.1"/>
    </source>
</evidence>
<evidence type="ECO:0000256" key="4">
    <source>
        <dbReference type="ARBA" id="ARBA00022692"/>
    </source>
</evidence>
<dbReference type="NCBIfam" id="TIGR03592">
    <property type="entry name" value="yidC_oxa1_cterm"/>
    <property type="match status" value="1"/>
</dbReference>
<dbReference type="Proteomes" id="UP000231282">
    <property type="component" value="Unassembled WGS sequence"/>
</dbReference>
<dbReference type="GO" id="GO:0032977">
    <property type="term" value="F:membrane insertase activity"/>
    <property type="evidence" value="ECO:0007669"/>
    <property type="project" value="InterPro"/>
</dbReference>
<feature type="transmembrane region" description="Helical" evidence="10">
    <location>
        <begin position="20"/>
        <end position="38"/>
    </location>
</feature>
<comment type="subcellular location">
    <subcellularLocation>
        <location evidence="1">Cell membrane</location>
        <topology evidence="1">Multi-pass membrane protein</topology>
    </subcellularLocation>
    <subcellularLocation>
        <location evidence="9">Membrane</location>
        <topology evidence="9">Multi-pass membrane protein</topology>
    </subcellularLocation>
</comment>
<comment type="caution">
    <text evidence="12">The sequence shown here is derived from an EMBL/GenBank/DDBJ whole genome shotgun (WGS) entry which is preliminary data.</text>
</comment>
<feature type="transmembrane region" description="Helical" evidence="10">
    <location>
        <begin position="171"/>
        <end position="189"/>
    </location>
</feature>
<dbReference type="GO" id="GO:0051205">
    <property type="term" value="P:protein insertion into membrane"/>
    <property type="evidence" value="ECO:0007669"/>
    <property type="project" value="TreeGrafter"/>
</dbReference>
<evidence type="ECO:0000256" key="6">
    <source>
        <dbReference type="ARBA" id="ARBA00022989"/>
    </source>
</evidence>
<keyword evidence="6 10" id="KW-1133">Transmembrane helix</keyword>
<name>A0A2H0WRI4_9BACT</name>
<dbReference type="GO" id="GO:0005886">
    <property type="term" value="C:plasma membrane"/>
    <property type="evidence" value="ECO:0007669"/>
    <property type="project" value="UniProtKB-SubCell"/>
</dbReference>
<keyword evidence="8" id="KW-0143">Chaperone</keyword>
<keyword evidence="7 10" id="KW-0472">Membrane</keyword>
<dbReference type="EMBL" id="PEZH01000016">
    <property type="protein sequence ID" value="PIS15247.1"/>
    <property type="molecule type" value="Genomic_DNA"/>
</dbReference>
<evidence type="ECO:0000256" key="2">
    <source>
        <dbReference type="ARBA" id="ARBA00022448"/>
    </source>
</evidence>
<gene>
    <name evidence="12" type="ORF">COT63_00895</name>
</gene>
<evidence type="ECO:0000256" key="5">
    <source>
        <dbReference type="ARBA" id="ARBA00022927"/>
    </source>
</evidence>
<dbReference type="InterPro" id="IPR047196">
    <property type="entry name" value="YidC_ALB_C"/>
</dbReference>
<sequence length="268" mass="30280">MTVNNITIQQCSLFLTFNRLMWQSFFIQPLANALVFFTNIFGSLGWAIIVLTVLVRLLLIPLILPTLRSGQKMKELAPALAKLKNKYGKNKEKLAKAQMELYKKEGINPLMGCLPNIVQIVILIALFQVFTKVLNPQTQESLIALLYQGISVPAQGINLSFWYLDLAKPDLIGKIPGFFLVLAAVFQFLTTKLSLPQIQVAQKEAQKTSQKSDDMTTMMQKQMVYMMPIMTIFIGLTLPSGVTLYWFIFSLMGLGQQYLMNSKSRVQI</sequence>
<dbReference type="GO" id="GO:0015031">
    <property type="term" value="P:protein transport"/>
    <property type="evidence" value="ECO:0007669"/>
    <property type="project" value="UniProtKB-KW"/>
</dbReference>
<organism evidence="12 13">
    <name type="scientific">Candidatus Shapirobacteria bacterium CG09_land_8_20_14_0_10_38_17</name>
    <dbReference type="NCBI Taxonomy" id="1974884"/>
    <lineage>
        <taxon>Bacteria</taxon>
        <taxon>Candidatus Shapironibacteriota</taxon>
    </lineage>
</organism>
<evidence type="ECO:0000256" key="3">
    <source>
        <dbReference type="ARBA" id="ARBA00022475"/>
    </source>
</evidence>
<proteinExistence type="inferred from homology"/>
<evidence type="ECO:0000256" key="8">
    <source>
        <dbReference type="ARBA" id="ARBA00023186"/>
    </source>
</evidence>
<feature type="domain" description="Membrane insertase YidC/Oxa/ALB C-terminal" evidence="11">
    <location>
        <begin position="45"/>
        <end position="261"/>
    </location>
</feature>
<dbReference type="PANTHER" id="PTHR12428">
    <property type="entry name" value="OXA1"/>
    <property type="match status" value="1"/>
</dbReference>
<keyword evidence="4 9" id="KW-0812">Transmembrane</keyword>
<dbReference type="PANTHER" id="PTHR12428:SF65">
    <property type="entry name" value="CYTOCHROME C OXIDASE ASSEMBLY PROTEIN COX18, MITOCHONDRIAL"/>
    <property type="match status" value="1"/>
</dbReference>
<accession>A0A2H0WRI4</accession>
<evidence type="ECO:0000313" key="13">
    <source>
        <dbReference type="Proteomes" id="UP000231282"/>
    </source>
</evidence>
<feature type="transmembrane region" description="Helical" evidence="10">
    <location>
        <begin position="44"/>
        <end position="64"/>
    </location>
</feature>
<dbReference type="InterPro" id="IPR001708">
    <property type="entry name" value="YidC/ALB3/OXA1/COX18"/>
</dbReference>
<dbReference type="Pfam" id="PF02096">
    <property type="entry name" value="60KD_IMP"/>
    <property type="match status" value="1"/>
</dbReference>
<feature type="transmembrane region" description="Helical" evidence="10">
    <location>
        <begin position="109"/>
        <end position="130"/>
    </location>
</feature>
<evidence type="ECO:0000256" key="1">
    <source>
        <dbReference type="ARBA" id="ARBA00004651"/>
    </source>
</evidence>
<evidence type="ECO:0000256" key="10">
    <source>
        <dbReference type="SAM" id="Phobius"/>
    </source>
</evidence>
<dbReference type="AlphaFoldDB" id="A0A2H0WRI4"/>
<protein>
    <recommendedName>
        <fullName evidence="11">Membrane insertase YidC/Oxa/ALB C-terminal domain-containing protein</fullName>
    </recommendedName>
</protein>
<keyword evidence="5" id="KW-0653">Protein transport</keyword>
<evidence type="ECO:0000256" key="9">
    <source>
        <dbReference type="RuleBase" id="RU003945"/>
    </source>
</evidence>
<feature type="transmembrane region" description="Helical" evidence="10">
    <location>
        <begin position="142"/>
        <end position="164"/>
    </location>
</feature>
<dbReference type="InterPro" id="IPR028055">
    <property type="entry name" value="YidC/Oxa/ALB_C"/>
</dbReference>
<dbReference type="CDD" id="cd20070">
    <property type="entry name" value="5TM_YidC_Alb3"/>
    <property type="match status" value="1"/>
</dbReference>
<evidence type="ECO:0000256" key="7">
    <source>
        <dbReference type="ARBA" id="ARBA00023136"/>
    </source>
</evidence>
<reference evidence="13" key="1">
    <citation type="submission" date="2017-09" db="EMBL/GenBank/DDBJ databases">
        <title>Depth-based differentiation of microbial function through sediment-hosted aquifers and enrichment of novel symbionts in the deep terrestrial subsurface.</title>
        <authorList>
            <person name="Probst A.J."/>
            <person name="Ladd B."/>
            <person name="Jarett J.K."/>
            <person name="Geller-Mcgrath D.E."/>
            <person name="Sieber C.M.K."/>
            <person name="Emerson J.B."/>
            <person name="Anantharaman K."/>
            <person name="Thomas B.C."/>
            <person name="Malmstrom R."/>
            <person name="Stieglmeier M."/>
            <person name="Klingl A."/>
            <person name="Woyke T."/>
            <person name="Ryan C.M."/>
            <person name="Banfield J.F."/>
        </authorList>
    </citation>
    <scope>NUCLEOTIDE SEQUENCE [LARGE SCALE GENOMIC DNA]</scope>
</reference>